<dbReference type="EMBL" id="JAGTXB010000020">
    <property type="protein sequence ID" value="MBS0031190.1"/>
    <property type="molecule type" value="Genomic_DNA"/>
</dbReference>
<keyword evidence="2" id="KW-1185">Reference proteome</keyword>
<proteinExistence type="predicted"/>
<organism evidence="1 2">
    <name type="scientific">Chitinophaga hostae</name>
    <dbReference type="NCBI Taxonomy" id="2831022"/>
    <lineage>
        <taxon>Bacteria</taxon>
        <taxon>Pseudomonadati</taxon>
        <taxon>Bacteroidota</taxon>
        <taxon>Chitinophagia</taxon>
        <taxon>Chitinophagales</taxon>
        <taxon>Chitinophagaceae</taxon>
        <taxon>Chitinophaga</taxon>
    </lineage>
</organism>
<gene>
    <name evidence="1" type="ORF">KE626_27930</name>
</gene>
<sequence>MKYLNPLTLLDKMNGGPVDVRDNTALTLLRKKMLAGLDLTDDKALQVNGQLFNKHELLQFFDRLQSTDILRFHQQVAADAVLVHFLKTGEMKGQLADQPWYEDPGFLVFIAPYYEPLFTAAVLNSLQQADVAATQHLFAAPLLMDGAHTTASYRQILRHLKGWENELKTALAELDNGAAFTWKYLAHLANTKLIQQLNSLPAEFHQWRIDYSISLINLAIAIYTKDFKRSMAVLDLVSQLQTSDYVQERVVIRRAELQQLRKQQLHKRPAETWLGRLIKPFWPAWLTEKKAYLIFFCLLLGIGIVLDIRDQSGRKNSKSVPSHNVDFFAGSRTGAQMKYLVAQLQHMVPGQLQDTPVKDSGLLAPQTGTDVYGPAFMGVLKPGKLPGAAKANGDEQTYSAAAIDSAAFLDPLHKQSVKLYNRLPAGLVALVQTPDSLYSRFVAPHDSVFLPLLAGIANRLYFYAGENWTISKQSGTPYDSTYRVNGFFMSPYKNSAVFLTETALVYTLDPAYWRRSNRYIPLEINTEGDHLFLNMMDNDATGVDLYLGE</sequence>
<comment type="caution">
    <text evidence="1">The sequence shown here is derived from an EMBL/GenBank/DDBJ whole genome shotgun (WGS) entry which is preliminary data.</text>
</comment>
<evidence type="ECO:0000313" key="1">
    <source>
        <dbReference type="EMBL" id="MBS0031190.1"/>
    </source>
</evidence>
<reference evidence="1 2" key="1">
    <citation type="submission" date="2021-04" db="EMBL/GenBank/DDBJ databases">
        <title>Chitinophaga sp. nov., isolated from the rhizosphere soil.</title>
        <authorList>
            <person name="He S."/>
        </authorList>
    </citation>
    <scope>NUCLEOTIDE SEQUENCE [LARGE SCALE GENOMIC DNA]</scope>
    <source>
        <strain evidence="1 2">2R12</strain>
    </source>
</reference>
<accession>A0ABS5J7J4</accession>
<name>A0ABS5J7J4_9BACT</name>
<dbReference type="RefSeq" id="WP_211976328.1">
    <property type="nucleotide sequence ID" value="NZ_CBFHAM010000093.1"/>
</dbReference>
<protein>
    <submittedName>
        <fullName evidence="1">Uncharacterized protein</fullName>
    </submittedName>
</protein>
<evidence type="ECO:0000313" key="2">
    <source>
        <dbReference type="Proteomes" id="UP000676386"/>
    </source>
</evidence>
<dbReference type="Proteomes" id="UP000676386">
    <property type="component" value="Unassembled WGS sequence"/>
</dbReference>